<evidence type="ECO:0000256" key="14">
    <source>
        <dbReference type="ARBA" id="ARBA00023128"/>
    </source>
</evidence>
<dbReference type="InterPro" id="IPR000260">
    <property type="entry name" value="NADH4_N"/>
</dbReference>
<evidence type="ECO:0000256" key="1">
    <source>
        <dbReference type="ARBA" id="ARBA00003257"/>
    </source>
</evidence>
<keyword evidence="12 17" id="KW-0520">NAD</keyword>
<evidence type="ECO:0000256" key="10">
    <source>
        <dbReference type="ARBA" id="ARBA00022982"/>
    </source>
</evidence>
<dbReference type="Pfam" id="PF00361">
    <property type="entry name" value="Proton_antipo_M"/>
    <property type="match status" value="1"/>
</dbReference>
<dbReference type="InterPro" id="IPR001750">
    <property type="entry name" value="ND/Mrp_TM"/>
</dbReference>
<evidence type="ECO:0000256" key="16">
    <source>
        <dbReference type="ARBA" id="ARBA00049551"/>
    </source>
</evidence>
<feature type="transmembrane region" description="Helical" evidence="17">
    <location>
        <begin position="181"/>
        <end position="203"/>
    </location>
</feature>
<evidence type="ECO:0000259" key="19">
    <source>
        <dbReference type="Pfam" id="PF01059"/>
    </source>
</evidence>
<keyword evidence="11 17" id="KW-1133">Transmembrane helix</keyword>
<feature type="transmembrane region" description="Helical" evidence="17">
    <location>
        <begin position="244"/>
        <end position="265"/>
    </location>
</feature>
<dbReference type="GO" id="GO:0015990">
    <property type="term" value="P:electron transport coupled proton transport"/>
    <property type="evidence" value="ECO:0007669"/>
    <property type="project" value="TreeGrafter"/>
</dbReference>
<evidence type="ECO:0000256" key="12">
    <source>
        <dbReference type="ARBA" id="ARBA00023027"/>
    </source>
</evidence>
<feature type="domain" description="NADH:quinone oxidoreductase/Mrp antiporter transmembrane" evidence="18">
    <location>
        <begin position="106"/>
        <end position="390"/>
    </location>
</feature>
<feature type="transmembrane region" description="Helical" evidence="17">
    <location>
        <begin position="215"/>
        <end position="238"/>
    </location>
</feature>
<dbReference type="GO" id="GO:0003954">
    <property type="term" value="F:NADH dehydrogenase activity"/>
    <property type="evidence" value="ECO:0007669"/>
    <property type="project" value="TreeGrafter"/>
</dbReference>
<name>A0A1X9HEF8_9SCAR</name>
<keyword evidence="15 17" id="KW-0472">Membrane</keyword>
<organism evidence="20">
    <name type="scientific">Onthophagus vulpes</name>
    <dbReference type="NCBI Taxonomy" id="206779"/>
    <lineage>
        <taxon>Eukaryota</taxon>
        <taxon>Metazoa</taxon>
        <taxon>Ecdysozoa</taxon>
        <taxon>Arthropoda</taxon>
        <taxon>Hexapoda</taxon>
        <taxon>Insecta</taxon>
        <taxon>Pterygota</taxon>
        <taxon>Neoptera</taxon>
        <taxon>Endopterygota</taxon>
        <taxon>Coleoptera</taxon>
        <taxon>Polyphaga</taxon>
        <taxon>Scarabaeiformia</taxon>
        <taxon>Scarabaeidae</taxon>
        <taxon>Scarabaeinae</taxon>
        <taxon>Onthophagini</taxon>
        <taxon>Onthophagus</taxon>
    </lineage>
</organism>
<comment type="function">
    <text evidence="1">Core subunit of the mitochondrial membrane respiratory chain NADH dehydrogenase (Complex I) that is believed to belong to the minimal assembly required for catalysis. Complex I functions in the transfer of electrons from NADH to the respiratory chain. The immediate electron acceptor for the enzyme is believed to be ubiquinone.</text>
</comment>
<dbReference type="GO" id="GO:0048039">
    <property type="term" value="F:ubiquinone binding"/>
    <property type="evidence" value="ECO:0007669"/>
    <property type="project" value="TreeGrafter"/>
</dbReference>
<protein>
    <recommendedName>
        <fullName evidence="5 17">NADH-ubiquinone oxidoreductase chain 4</fullName>
        <ecNumber evidence="4 17">7.1.1.2</ecNumber>
    </recommendedName>
</protein>
<evidence type="ECO:0000256" key="7">
    <source>
        <dbReference type="ARBA" id="ARBA00022660"/>
    </source>
</evidence>
<feature type="transmembrane region" description="Helical" evidence="17">
    <location>
        <begin position="87"/>
        <end position="104"/>
    </location>
</feature>
<comment type="subcellular location">
    <subcellularLocation>
        <location evidence="2 17">Mitochondrion membrane</location>
        <topology evidence="2 17">Multi-pass membrane protein</topology>
    </subcellularLocation>
</comment>
<keyword evidence="8 17" id="KW-0812">Transmembrane</keyword>
<keyword evidence="9" id="KW-1278">Translocase</keyword>
<accession>A0A1X9HEF8</accession>
<evidence type="ECO:0000256" key="15">
    <source>
        <dbReference type="ARBA" id="ARBA00023136"/>
    </source>
</evidence>
<feature type="transmembrane region" description="Helical" evidence="17">
    <location>
        <begin position="110"/>
        <end position="132"/>
    </location>
</feature>
<feature type="transmembrane region" description="Helical" evidence="17">
    <location>
        <begin position="272"/>
        <end position="294"/>
    </location>
</feature>
<keyword evidence="10 17" id="KW-0249">Electron transport</keyword>
<evidence type="ECO:0000256" key="4">
    <source>
        <dbReference type="ARBA" id="ARBA00012944"/>
    </source>
</evidence>
<dbReference type="GO" id="GO:0008137">
    <property type="term" value="F:NADH dehydrogenase (ubiquinone) activity"/>
    <property type="evidence" value="ECO:0007669"/>
    <property type="project" value="UniProtKB-UniRule"/>
</dbReference>
<evidence type="ECO:0000259" key="18">
    <source>
        <dbReference type="Pfam" id="PF00361"/>
    </source>
</evidence>
<feature type="transmembrane region" description="Helical" evidence="17">
    <location>
        <begin position="410"/>
        <end position="429"/>
    </location>
</feature>
<evidence type="ECO:0000256" key="17">
    <source>
        <dbReference type="RuleBase" id="RU003297"/>
    </source>
</evidence>
<dbReference type="GO" id="GO:0031966">
    <property type="term" value="C:mitochondrial membrane"/>
    <property type="evidence" value="ECO:0007669"/>
    <property type="project" value="UniProtKB-SubCell"/>
</dbReference>
<keyword evidence="13 17" id="KW-0830">Ubiquinone</keyword>
<dbReference type="Pfam" id="PF01059">
    <property type="entry name" value="Oxidored_q5_N"/>
    <property type="match status" value="1"/>
</dbReference>
<dbReference type="AlphaFoldDB" id="A0A1X9HEF8"/>
<dbReference type="EMBL" id="KU739474">
    <property type="protein sequence ID" value="AND96427.1"/>
    <property type="molecule type" value="Genomic_DNA"/>
</dbReference>
<feature type="transmembrane region" description="Helical" evidence="17">
    <location>
        <begin position="139"/>
        <end position="161"/>
    </location>
</feature>
<evidence type="ECO:0000256" key="6">
    <source>
        <dbReference type="ARBA" id="ARBA00022448"/>
    </source>
</evidence>
<evidence type="ECO:0000256" key="5">
    <source>
        <dbReference type="ARBA" id="ARBA00021006"/>
    </source>
</evidence>
<feature type="domain" description="NADH:ubiquinone oxidoreductase chain 4 N-terminal" evidence="19">
    <location>
        <begin position="1"/>
        <end position="103"/>
    </location>
</feature>
<evidence type="ECO:0000256" key="3">
    <source>
        <dbReference type="ARBA" id="ARBA00009025"/>
    </source>
</evidence>
<evidence type="ECO:0000256" key="11">
    <source>
        <dbReference type="ARBA" id="ARBA00022989"/>
    </source>
</evidence>
<dbReference type="PRINTS" id="PR01437">
    <property type="entry name" value="NUOXDRDTASE4"/>
</dbReference>
<feature type="transmembrane region" description="Helical" evidence="17">
    <location>
        <begin position="56"/>
        <end position="75"/>
    </location>
</feature>
<geneLocation type="mitochondrion" evidence="20"/>
<evidence type="ECO:0000256" key="2">
    <source>
        <dbReference type="ARBA" id="ARBA00004225"/>
    </source>
</evidence>
<feature type="transmembrane region" description="Helical" evidence="17">
    <location>
        <begin position="334"/>
        <end position="355"/>
    </location>
</feature>
<comment type="catalytic activity">
    <reaction evidence="16 17">
        <text>a ubiquinone + NADH + 5 H(+)(in) = a ubiquinol + NAD(+) + 4 H(+)(out)</text>
        <dbReference type="Rhea" id="RHEA:29091"/>
        <dbReference type="Rhea" id="RHEA-COMP:9565"/>
        <dbReference type="Rhea" id="RHEA-COMP:9566"/>
        <dbReference type="ChEBI" id="CHEBI:15378"/>
        <dbReference type="ChEBI" id="CHEBI:16389"/>
        <dbReference type="ChEBI" id="CHEBI:17976"/>
        <dbReference type="ChEBI" id="CHEBI:57540"/>
        <dbReference type="ChEBI" id="CHEBI:57945"/>
        <dbReference type="EC" id="7.1.1.2"/>
    </reaction>
</comment>
<comment type="function">
    <text evidence="17">Core subunit of the mitochondrial membrane respiratory chain NADH dehydrogenase (Complex I) which catalyzes electron transfer from NADH through the respiratory chain, using ubiquinone as an electron acceptor. Essential for the catalytic activity and assembly of complex I.</text>
</comment>
<evidence type="ECO:0000256" key="9">
    <source>
        <dbReference type="ARBA" id="ARBA00022967"/>
    </source>
</evidence>
<dbReference type="EC" id="7.1.1.2" evidence="4 17"/>
<gene>
    <name evidence="20" type="primary">nad4</name>
</gene>
<feature type="transmembrane region" description="Helical" evidence="17">
    <location>
        <begin position="375"/>
        <end position="398"/>
    </location>
</feature>
<sequence>MMKFILMMVFMIPLSFKLKSFWLNQFLYFLMFFLFMFINSYSYIFKNISYFLGCDLLSYCMVLLSFWICSLMIMASESVKYKNYYKNLFLFMILIMMMFLFITFSSMNLFLFYLFFEMSLIPTLILIIGWGYQPERLQAGIYLLFYTLLVSLPMMISIFYYYEKFYSLDFYFMSNLISNMYMYMCINLAFFVKMPMYLVHLWLPKAHVEAPVSGSMILAGVLLKLGGYGLMRLMLIFLEIGMKINMIFILISMYGGLLVSLICIRQIDIKSLIAYSSVAHMGLVLGGIMTISYWGMCGALVMMLAHGLCSSGLFCLANINYERFISRSMFLNKGMINLIPSMSLWWFLLSSSNMAAPPSLNLLGEIMLINSLVSWNNLCMLMLMFLSFLSAVYSLYLYSYTQHGKLYSGLYSFYSGVIREYLLLMLHWFPLNILILKSEIFCLWI</sequence>
<evidence type="ECO:0000256" key="13">
    <source>
        <dbReference type="ARBA" id="ARBA00023075"/>
    </source>
</evidence>
<keyword evidence="7 17" id="KW-0679">Respiratory chain</keyword>
<dbReference type="PANTHER" id="PTHR43507:SF20">
    <property type="entry name" value="NADH-UBIQUINONE OXIDOREDUCTASE CHAIN 4"/>
    <property type="match status" value="1"/>
</dbReference>
<keyword evidence="14 17" id="KW-0496">Mitochondrion</keyword>
<dbReference type="PANTHER" id="PTHR43507">
    <property type="entry name" value="NADH-UBIQUINONE OXIDOREDUCTASE CHAIN 4"/>
    <property type="match status" value="1"/>
</dbReference>
<feature type="transmembrane region" description="Helical" evidence="17">
    <location>
        <begin position="300"/>
        <end position="322"/>
    </location>
</feature>
<dbReference type="GO" id="GO:0042773">
    <property type="term" value="P:ATP synthesis coupled electron transport"/>
    <property type="evidence" value="ECO:0007669"/>
    <property type="project" value="InterPro"/>
</dbReference>
<comment type="similarity">
    <text evidence="3 17">Belongs to the complex I subunit 4 family.</text>
</comment>
<feature type="transmembrane region" description="Helical" evidence="17">
    <location>
        <begin position="21"/>
        <end position="44"/>
    </location>
</feature>
<keyword evidence="6 17" id="KW-0813">Transport</keyword>
<dbReference type="InterPro" id="IPR003918">
    <property type="entry name" value="NADH_UbQ_OxRdtase"/>
</dbReference>
<evidence type="ECO:0000256" key="8">
    <source>
        <dbReference type="ARBA" id="ARBA00022692"/>
    </source>
</evidence>
<evidence type="ECO:0000313" key="20">
    <source>
        <dbReference type="EMBL" id="AND96427.1"/>
    </source>
</evidence>
<proteinExistence type="inferred from homology"/>
<reference evidence="20" key="1">
    <citation type="submission" date="2016-02" db="EMBL/GenBank/DDBJ databases">
        <title>Phylogeny of the Onthophagini (Coleoptera:Scarabaeidae).</title>
        <authorList>
            <person name="Thijmen B."/>
            <person name="Alfried V.P."/>
        </authorList>
    </citation>
    <scope>NUCLEOTIDE SEQUENCE</scope>
</reference>